<dbReference type="Gene3D" id="3.40.50.2300">
    <property type="match status" value="2"/>
</dbReference>
<sequence length="389" mass="41597">MQLKKWLVATALAGVPFAQAQSAEELRIGVVTSMTGVYAVGGQQLQAGINAYMKVHGDEVAGKKIKVIYRDTTGPNPEVAKRAAQELITADKVNVLAGFDFTPGALAVAPLATQAKVPMVVMNAATSIITARSPYIVRTSFTTAQTSYPMGEWAAKQGLKNVYISVADFAPGHEAAKWFKKAFTEAGGNIVGEVALPITSFDYGPFMQRIKDQKPDAVFSFLPVGEPVILYYKSWAEKGLSDAGIKLISPEGWVDPDVLRAAGNASVGAISGGFYTPSNQTPQNQAFLKAYKEVAGDKTLPNYLAVGAYDGMAVIYEALKKTGGDVDGTRLVDAMKGLELPSPRGTIAIDPDTRDVINTVYVRKVEMVDGQPVAIDFDKFDAVKDMGKE</sequence>
<reference evidence="5 6" key="1">
    <citation type="submission" date="2020-08" db="EMBL/GenBank/DDBJ databases">
        <title>Paraeoetvoesia sp. YC-7-48 draft genome sequence.</title>
        <authorList>
            <person name="Yao L."/>
        </authorList>
    </citation>
    <scope>NUCLEOTIDE SEQUENCE [LARGE SCALE GENOMIC DNA]</scope>
    <source>
        <strain evidence="6">YC-7-48</strain>
    </source>
</reference>
<feature type="signal peptide" evidence="3">
    <location>
        <begin position="1"/>
        <end position="20"/>
    </location>
</feature>
<organism evidence="5 6">
    <name type="scientific">Pusillimonas minor</name>
    <dbReference type="NCBI Taxonomy" id="2697024"/>
    <lineage>
        <taxon>Bacteria</taxon>
        <taxon>Pseudomonadati</taxon>
        <taxon>Pseudomonadota</taxon>
        <taxon>Betaproteobacteria</taxon>
        <taxon>Burkholderiales</taxon>
        <taxon>Alcaligenaceae</taxon>
        <taxon>Pusillimonas</taxon>
    </lineage>
</organism>
<comment type="caution">
    <text evidence="5">The sequence shown here is derived from an EMBL/GenBank/DDBJ whole genome shotgun (WGS) entry which is preliminary data.</text>
</comment>
<feature type="domain" description="Leucine-binding protein" evidence="4">
    <location>
        <begin position="26"/>
        <end position="366"/>
    </location>
</feature>
<dbReference type="EMBL" id="JACJUU010000006">
    <property type="protein sequence ID" value="MBC2770149.1"/>
    <property type="molecule type" value="Genomic_DNA"/>
</dbReference>
<dbReference type="Pfam" id="PF13458">
    <property type="entry name" value="Peripla_BP_6"/>
    <property type="match status" value="1"/>
</dbReference>
<gene>
    <name evidence="5" type="ORF">GTU67_09525</name>
</gene>
<dbReference type="SUPFAM" id="SSF53822">
    <property type="entry name" value="Periplasmic binding protein-like I"/>
    <property type="match status" value="1"/>
</dbReference>
<keyword evidence="2 3" id="KW-0732">Signal</keyword>
<dbReference type="PANTHER" id="PTHR30483:SF6">
    <property type="entry name" value="PERIPLASMIC BINDING PROTEIN OF ABC TRANSPORTER FOR NATURAL AMINO ACIDS"/>
    <property type="match status" value="1"/>
</dbReference>
<dbReference type="AlphaFoldDB" id="A0A842HMT9"/>
<evidence type="ECO:0000259" key="4">
    <source>
        <dbReference type="Pfam" id="PF13458"/>
    </source>
</evidence>
<dbReference type="InterPro" id="IPR051010">
    <property type="entry name" value="BCAA_transport"/>
</dbReference>
<dbReference type="CDD" id="cd20013">
    <property type="entry name" value="PBP1_RPA0985_benzoate-like"/>
    <property type="match status" value="1"/>
</dbReference>
<dbReference type="Proteomes" id="UP000545386">
    <property type="component" value="Unassembled WGS sequence"/>
</dbReference>
<name>A0A842HMT9_9BURK</name>
<evidence type="ECO:0000313" key="5">
    <source>
        <dbReference type="EMBL" id="MBC2770149.1"/>
    </source>
</evidence>
<evidence type="ECO:0000313" key="6">
    <source>
        <dbReference type="Proteomes" id="UP000545386"/>
    </source>
</evidence>
<dbReference type="PANTHER" id="PTHR30483">
    <property type="entry name" value="LEUCINE-SPECIFIC-BINDING PROTEIN"/>
    <property type="match status" value="1"/>
</dbReference>
<dbReference type="InterPro" id="IPR028082">
    <property type="entry name" value="Peripla_BP_I"/>
</dbReference>
<accession>A0A842HMT9</accession>
<dbReference type="RefSeq" id="WP_185779843.1">
    <property type="nucleotide sequence ID" value="NZ_JACJUU010000006.1"/>
</dbReference>
<dbReference type="InterPro" id="IPR028081">
    <property type="entry name" value="Leu-bd"/>
</dbReference>
<feature type="chain" id="PRO_5032277501" evidence="3">
    <location>
        <begin position="21"/>
        <end position="389"/>
    </location>
</feature>
<keyword evidence="6" id="KW-1185">Reference proteome</keyword>
<evidence type="ECO:0000256" key="1">
    <source>
        <dbReference type="ARBA" id="ARBA00010062"/>
    </source>
</evidence>
<evidence type="ECO:0000256" key="3">
    <source>
        <dbReference type="SAM" id="SignalP"/>
    </source>
</evidence>
<comment type="similarity">
    <text evidence="1">Belongs to the leucine-binding protein family.</text>
</comment>
<proteinExistence type="inferred from homology"/>
<evidence type="ECO:0000256" key="2">
    <source>
        <dbReference type="ARBA" id="ARBA00022729"/>
    </source>
</evidence>
<protein>
    <submittedName>
        <fullName evidence="5">ABC transporter substrate-binding protein</fullName>
    </submittedName>
</protein>